<evidence type="ECO:0008006" key="3">
    <source>
        <dbReference type="Google" id="ProtNLM"/>
    </source>
</evidence>
<evidence type="ECO:0000313" key="2">
    <source>
        <dbReference type="Proteomes" id="UP000190814"/>
    </source>
</evidence>
<dbReference type="OrthoDB" id="1953676at2"/>
<protein>
    <recommendedName>
        <fullName evidence="3">Twitching motility protein PilT</fullName>
    </recommendedName>
</protein>
<accession>A0A1T4V5P2</accession>
<reference evidence="1 2" key="1">
    <citation type="submission" date="2017-02" db="EMBL/GenBank/DDBJ databases">
        <authorList>
            <person name="Peterson S.W."/>
        </authorList>
    </citation>
    <scope>NUCLEOTIDE SEQUENCE [LARGE SCALE GENOMIC DNA]</scope>
    <source>
        <strain evidence="1 2">ATCC 35992</strain>
    </source>
</reference>
<evidence type="ECO:0000313" key="1">
    <source>
        <dbReference type="EMBL" id="SKA60267.1"/>
    </source>
</evidence>
<gene>
    <name evidence="1" type="ORF">SAMN02745111_00229</name>
</gene>
<sequence>MVGIICGQKGKGKTKFLLEQANEAAEKSNGSVVYLDKSSKHMFELNNKIRLINMKEYPIDSYDGVVGFISGLLSGNHDIDNVFFDNFLKVAGVEDDTSKISDFISVLDKVGGSDVKFTVCICLDKSELPDDVLDKITVAC</sequence>
<dbReference type="Proteomes" id="UP000190814">
    <property type="component" value="Unassembled WGS sequence"/>
</dbReference>
<dbReference type="STRING" id="39495.SAMN02745111_00229"/>
<dbReference type="EMBL" id="FUXZ01000002">
    <property type="protein sequence ID" value="SKA60267.1"/>
    <property type="molecule type" value="Genomic_DNA"/>
</dbReference>
<proteinExistence type="predicted"/>
<dbReference type="AlphaFoldDB" id="A0A1T4V5P2"/>
<keyword evidence="2" id="KW-1185">Reference proteome</keyword>
<name>A0A1T4V5P2_9FIRM</name>
<organism evidence="1 2">
    <name type="scientific">Eubacterium uniforme</name>
    <dbReference type="NCBI Taxonomy" id="39495"/>
    <lineage>
        <taxon>Bacteria</taxon>
        <taxon>Bacillati</taxon>
        <taxon>Bacillota</taxon>
        <taxon>Clostridia</taxon>
        <taxon>Eubacteriales</taxon>
        <taxon>Eubacteriaceae</taxon>
        <taxon>Eubacterium</taxon>
    </lineage>
</organism>
<dbReference type="RefSeq" id="WP_078765120.1">
    <property type="nucleotide sequence ID" value="NZ_FUXZ01000002.1"/>
</dbReference>